<protein>
    <recommendedName>
        <fullName evidence="2">SIS domain-containing protein</fullName>
    </recommendedName>
</protein>
<dbReference type="SUPFAM" id="SSF53697">
    <property type="entry name" value="SIS domain"/>
    <property type="match status" value="1"/>
</dbReference>
<sequence length="330" mass="36614">MVLVASGSSLNGAMMVAQYLMKATGKNVITITPESILAGGALIDEHSFVIVISQSGASTNIIAALKYFQDEGIETVSLTGNIESPMREYSDRIFDYGVGNEYVDFVTMGVQTLVEFFLMFGLALGSDGISESTLKDLGNTIRDQDTVINTAEAYIKKHKLQLAQQQPAFFVGNGPNYGVAKEGALKFQEALKRPAMYYEPEEFLHGPDMQLSPDYTVFLLDDLNTASRFDEVFTALHLITPNIHFVTSRYFSEKVPNDVINIPGASSSELVPLLTLPVIQLISAEMADIGQTWETTPFFAEFDQKIAIKTQDYQKELKSIQQEWEKDQQK</sequence>
<dbReference type="GO" id="GO:0006487">
    <property type="term" value="P:protein N-linked glycosylation"/>
    <property type="evidence" value="ECO:0007669"/>
    <property type="project" value="TreeGrafter"/>
</dbReference>
<organism evidence="3 4">
    <name type="scientific">Schleiferilactobacillus perolens DSM 12744</name>
    <dbReference type="NCBI Taxonomy" id="1423792"/>
    <lineage>
        <taxon>Bacteria</taxon>
        <taxon>Bacillati</taxon>
        <taxon>Bacillota</taxon>
        <taxon>Bacilli</taxon>
        <taxon>Lactobacillales</taxon>
        <taxon>Lactobacillaceae</taxon>
        <taxon>Schleiferilactobacillus</taxon>
    </lineage>
</organism>
<dbReference type="PANTHER" id="PTHR10937">
    <property type="entry name" value="GLUCOSAMINE--FRUCTOSE-6-PHOSPHATE AMINOTRANSFERASE, ISOMERIZING"/>
    <property type="match status" value="1"/>
</dbReference>
<keyword evidence="4" id="KW-1185">Reference proteome</keyword>
<evidence type="ECO:0000313" key="4">
    <source>
        <dbReference type="Proteomes" id="UP000051330"/>
    </source>
</evidence>
<reference evidence="3 4" key="1">
    <citation type="journal article" date="2015" name="Genome Announc.">
        <title>Expanding the biotechnology potential of lactobacilli through comparative genomics of 213 strains and associated genera.</title>
        <authorList>
            <person name="Sun Z."/>
            <person name="Harris H.M."/>
            <person name="McCann A."/>
            <person name="Guo C."/>
            <person name="Argimon S."/>
            <person name="Zhang W."/>
            <person name="Yang X."/>
            <person name="Jeffery I.B."/>
            <person name="Cooney J.C."/>
            <person name="Kagawa T.F."/>
            <person name="Liu W."/>
            <person name="Song Y."/>
            <person name="Salvetti E."/>
            <person name="Wrobel A."/>
            <person name="Rasinkangas P."/>
            <person name="Parkhill J."/>
            <person name="Rea M.C."/>
            <person name="O'Sullivan O."/>
            <person name="Ritari J."/>
            <person name="Douillard F.P."/>
            <person name="Paul Ross R."/>
            <person name="Yang R."/>
            <person name="Briner A.E."/>
            <person name="Felis G.E."/>
            <person name="de Vos W.M."/>
            <person name="Barrangou R."/>
            <person name="Klaenhammer T.R."/>
            <person name="Caufield P.W."/>
            <person name="Cui Y."/>
            <person name="Zhang H."/>
            <person name="O'Toole P.W."/>
        </authorList>
    </citation>
    <scope>NUCLEOTIDE SEQUENCE [LARGE SCALE GENOMIC DNA]</scope>
    <source>
        <strain evidence="3 4">DSM 12744</strain>
    </source>
</reference>
<gene>
    <name evidence="3" type="ORF">FD09_GL000078</name>
</gene>
<dbReference type="GO" id="GO:0006002">
    <property type="term" value="P:fructose 6-phosphate metabolic process"/>
    <property type="evidence" value="ECO:0007669"/>
    <property type="project" value="TreeGrafter"/>
</dbReference>
<proteinExistence type="predicted"/>
<feature type="domain" description="SIS" evidence="2">
    <location>
        <begin position="1"/>
        <end position="139"/>
    </location>
</feature>
<dbReference type="PROSITE" id="PS51464">
    <property type="entry name" value="SIS"/>
    <property type="match status" value="1"/>
</dbReference>
<evidence type="ECO:0000313" key="3">
    <source>
        <dbReference type="EMBL" id="KRL14430.1"/>
    </source>
</evidence>
<evidence type="ECO:0000259" key="2">
    <source>
        <dbReference type="PROSITE" id="PS51464"/>
    </source>
</evidence>
<dbReference type="AlphaFoldDB" id="A0A0R1N2I9"/>
<dbReference type="InterPro" id="IPR001347">
    <property type="entry name" value="SIS_dom"/>
</dbReference>
<accession>A0A0R1N2I9</accession>
<dbReference type="GO" id="GO:0004360">
    <property type="term" value="F:glutamine-fructose-6-phosphate transaminase (isomerizing) activity"/>
    <property type="evidence" value="ECO:0007669"/>
    <property type="project" value="TreeGrafter"/>
</dbReference>
<comment type="caution">
    <text evidence="3">The sequence shown here is derived from an EMBL/GenBank/DDBJ whole genome shotgun (WGS) entry which is preliminary data.</text>
</comment>
<dbReference type="STRING" id="1423792.FD09_GL000078"/>
<dbReference type="InterPro" id="IPR035466">
    <property type="entry name" value="GlmS/AgaS_SIS"/>
</dbReference>
<dbReference type="Gene3D" id="3.40.50.10490">
    <property type="entry name" value="Glucose-6-phosphate isomerase like protein, domain 1"/>
    <property type="match status" value="2"/>
</dbReference>
<keyword evidence="1" id="KW-0677">Repeat</keyword>
<dbReference type="CDD" id="cd05008">
    <property type="entry name" value="SIS_GlmS_GlmD_1"/>
    <property type="match status" value="1"/>
</dbReference>
<evidence type="ECO:0000256" key="1">
    <source>
        <dbReference type="ARBA" id="ARBA00022737"/>
    </source>
</evidence>
<dbReference type="PANTHER" id="PTHR10937:SF17">
    <property type="entry name" value="GLUCOSAMINE-FRUCTOSE-6-PHOSPHATE AMINOTRANSFERASE"/>
    <property type="match status" value="1"/>
</dbReference>
<dbReference type="PATRIC" id="fig|1423792.3.peg.80"/>
<dbReference type="Proteomes" id="UP000051330">
    <property type="component" value="Unassembled WGS sequence"/>
</dbReference>
<dbReference type="EMBL" id="AZEC01000001">
    <property type="protein sequence ID" value="KRL14430.1"/>
    <property type="molecule type" value="Genomic_DNA"/>
</dbReference>
<dbReference type="InterPro" id="IPR046348">
    <property type="entry name" value="SIS_dom_sf"/>
</dbReference>
<dbReference type="GO" id="GO:0006047">
    <property type="term" value="P:UDP-N-acetylglucosamine metabolic process"/>
    <property type="evidence" value="ECO:0007669"/>
    <property type="project" value="TreeGrafter"/>
</dbReference>
<name>A0A0R1N2I9_9LACO</name>
<dbReference type="GO" id="GO:0097367">
    <property type="term" value="F:carbohydrate derivative binding"/>
    <property type="evidence" value="ECO:0007669"/>
    <property type="project" value="InterPro"/>
</dbReference>
<dbReference type="Pfam" id="PF01380">
    <property type="entry name" value="SIS"/>
    <property type="match status" value="2"/>
</dbReference>